<accession>A0ACD4D9B6</accession>
<dbReference type="EMBL" id="CP104973">
    <property type="protein sequence ID" value="UXN62386.1"/>
    <property type="molecule type" value="Genomic_DNA"/>
</dbReference>
<name>A0ACD4D9B6_9HYPH</name>
<keyword evidence="2" id="KW-1185">Reference proteome</keyword>
<sequence length="142" mass="15559">MLRRVQVAYLLVNAAHILSIGLVFGAIITLDLRILGLFRRYPIGTLGPPLSRIAAAGIALAIITGLMLFSVRPIAYIHNPAFLIKVGIVGLGITNAFLLNQNRHWRLALKNEEPSRRVQLSALLSVTLWVSAVIAGRWIGFI</sequence>
<gene>
    <name evidence="1" type="ORF">N8E88_20625</name>
</gene>
<protein>
    <submittedName>
        <fullName evidence="1">DUF2214 domain-containing protein</fullName>
    </submittedName>
</protein>
<evidence type="ECO:0000313" key="2">
    <source>
        <dbReference type="Proteomes" id="UP001061991"/>
    </source>
</evidence>
<evidence type="ECO:0000313" key="1">
    <source>
        <dbReference type="EMBL" id="UXN62386.1"/>
    </source>
</evidence>
<reference evidence="1" key="1">
    <citation type="submission" date="2022-09" db="EMBL/GenBank/DDBJ databases">
        <title>Interaction between co-microsymbionts with complementary sets of symbiotic genes in legume-rhizobium systems.</title>
        <authorList>
            <person name="Safronova V."/>
            <person name="Sazanova A."/>
            <person name="Afonin A."/>
            <person name="Chirak E."/>
        </authorList>
    </citation>
    <scope>NUCLEOTIDE SEQUENCE</scope>
    <source>
        <strain evidence="1">A18/3m</strain>
    </source>
</reference>
<dbReference type="Proteomes" id="UP001061991">
    <property type="component" value="Chromosome"/>
</dbReference>
<organism evidence="1 2">
    <name type="scientific">Phyllobacterium zundukense</name>
    <dbReference type="NCBI Taxonomy" id="1867719"/>
    <lineage>
        <taxon>Bacteria</taxon>
        <taxon>Pseudomonadati</taxon>
        <taxon>Pseudomonadota</taxon>
        <taxon>Alphaproteobacteria</taxon>
        <taxon>Hyphomicrobiales</taxon>
        <taxon>Phyllobacteriaceae</taxon>
        <taxon>Phyllobacterium</taxon>
    </lineage>
</organism>
<proteinExistence type="predicted"/>